<keyword evidence="2" id="KW-1185">Reference proteome</keyword>
<proteinExistence type="predicted"/>
<organism evidence="1 2">
    <name type="scientific">Glomus cerebriforme</name>
    <dbReference type="NCBI Taxonomy" id="658196"/>
    <lineage>
        <taxon>Eukaryota</taxon>
        <taxon>Fungi</taxon>
        <taxon>Fungi incertae sedis</taxon>
        <taxon>Mucoromycota</taxon>
        <taxon>Glomeromycotina</taxon>
        <taxon>Glomeromycetes</taxon>
        <taxon>Glomerales</taxon>
        <taxon>Glomeraceae</taxon>
        <taxon>Glomus</taxon>
    </lineage>
</organism>
<evidence type="ECO:0000313" key="1">
    <source>
        <dbReference type="EMBL" id="RIA78845.1"/>
    </source>
</evidence>
<dbReference type="OrthoDB" id="2388959at2759"/>
<dbReference type="EMBL" id="QKYT01001961">
    <property type="protein sequence ID" value="RIA78845.1"/>
    <property type="molecule type" value="Genomic_DNA"/>
</dbReference>
<evidence type="ECO:0000313" key="2">
    <source>
        <dbReference type="Proteomes" id="UP000265703"/>
    </source>
</evidence>
<reference evidence="1 2" key="1">
    <citation type="submission" date="2018-06" db="EMBL/GenBank/DDBJ databases">
        <title>Comparative genomics reveals the genomic features of Rhizophagus irregularis, R. cerebriforme, R. diaphanum and Gigaspora rosea, and their symbiotic lifestyle signature.</title>
        <authorList>
            <person name="Morin E."/>
            <person name="San Clemente H."/>
            <person name="Chen E.C.H."/>
            <person name="De La Providencia I."/>
            <person name="Hainaut M."/>
            <person name="Kuo A."/>
            <person name="Kohler A."/>
            <person name="Murat C."/>
            <person name="Tang N."/>
            <person name="Roy S."/>
            <person name="Loubradou J."/>
            <person name="Henrissat B."/>
            <person name="Grigoriev I.V."/>
            <person name="Corradi N."/>
            <person name="Roux C."/>
            <person name="Martin F.M."/>
        </authorList>
    </citation>
    <scope>NUCLEOTIDE SEQUENCE [LARGE SCALE GENOMIC DNA]</scope>
    <source>
        <strain evidence="1 2">DAOM 227022</strain>
    </source>
</reference>
<protein>
    <submittedName>
        <fullName evidence="1">Uncharacterized protein</fullName>
    </submittedName>
</protein>
<feature type="non-terminal residue" evidence="1">
    <location>
        <position position="392"/>
    </location>
</feature>
<name>A0A397S3A5_9GLOM</name>
<dbReference type="AlphaFoldDB" id="A0A397S3A5"/>
<sequence length="392" mass="45444">MTTTNVQPLAFVHNNEVIYVEENTQNVQKKFSCFKIFKLKGPIDVNYLLNVIFPPSERDYYDLEVSEYNGKSAKVKFNFIDKSHTDLIQRLQDSAAKVFDISENGLIDWLASDTITFRTIYQNTDLAANHQIRIDNTLSYNAQDDIFNNYATSSSSSSSSSPSSISNLQLYPVIDEKAIEQELNELSKRVSSQTNLKTYELERLLHNTFQRRDMTITISDLSDEYFSQIRDVVAFIGSGVPSSLIDDNMMLDSNTVFRNFARYLFKHTESFINSRNGVVIGFVKDYKFGVILTLWNLINAFHSIHVSYQVLIETDDAFRKILKSQKPDFMKYLSNMDKTLMDLLIILHEEIDQQKYERLQLRLEFFVKASEDLMKLVMIINNKCNAEIERLE</sequence>
<comment type="caution">
    <text evidence="1">The sequence shown here is derived from an EMBL/GenBank/DDBJ whole genome shotgun (WGS) entry which is preliminary data.</text>
</comment>
<accession>A0A397S3A5</accession>
<dbReference type="Proteomes" id="UP000265703">
    <property type="component" value="Unassembled WGS sequence"/>
</dbReference>
<gene>
    <name evidence="1" type="ORF">C1645_795287</name>
</gene>